<evidence type="ECO:0000313" key="2">
    <source>
        <dbReference type="EMBL" id="MAG21747.1"/>
    </source>
</evidence>
<dbReference type="InterPro" id="IPR015424">
    <property type="entry name" value="PyrdxlP-dep_Trfase"/>
</dbReference>
<dbReference type="Pfam" id="PF01041">
    <property type="entry name" value="DegT_DnrJ_EryC1"/>
    <property type="match status" value="1"/>
</dbReference>
<dbReference type="EMBL" id="NZBU01000002">
    <property type="protein sequence ID" value="MAG21747.1"/>
    <property type="molecule type" value="Genomic_DNA"/>
</dbReference>
<dbReference type="InterPro" id="IPR015421">
    <property type="entry name" value="PyrdxlP-dep_Trfase_major"/>
</dbReference>
<dbReference type="GO" id="GO:0030170">
    <property type="term" value="F:pyridoxal phosphate binding"/>
    <property type="evidence" value="ECO:0007669"/>
    <property type="project" value="TreeGrafter"/>
</dbReference>
<evidence type="ECO:0008006" key="4">
    <source>
        <dbReference type="Google" id="ProtNLM"/>
    </source>
</evidence>
<proteinExistence type="predicted"/>
<organism evidence="2 3">
    <name type="scientific">Candidatus Iainarchaeum sp</name>
    <dbReference type="NCBI Taxonomy" id="3101447"/>
    <lineage>
        <taxon>Archaea</taxon>
        <taxon>Candidatus Iainarchaeota</taxon>
        <taxon>Candidatus Iainarchaeia</taxon>
        <taxon>Candidatus Iainarchaeales</taxon>
        <taxon>Candidatus Iainarchaeaceae</taxon>
        <taxon>Candidatus Iainarchaeum</taxon>
    </lineage>
</organism>
<dbReference type="Gene3D" id="3.40.640.10">
    <property type="entry name" value="Type I PLP-dependent aspartate aminotransferase-like (Major domain)"/>
    <property type="match status" value="1"/>
</dbReference>
<dbReference type="PANTHER" id="PTHR30244:SF36">
    <property type="entry name" value="3-OXO-GLUCOSE-6-PHOSPHATE:GLUTAMATE AMINOTRANSFERASE"/>
    <property type="match status" value="1"/>
</dbReference>
<accession>A0A2D6LZZ7</accession>
<dbReference type="InterPro" id="IPR000653">
    <property type="entry name" value="DegT/StrS_aminotransferase"/>
</dbReference>
<dbReference type="GO" id="GO:0008483">
    <property type="term" value="F:transaminase activity"/>
    <property type="evidence" value="ECO:0007669"/>
    <property type="project" value="TreeGrafter"/>
</dbReference>
<evidence type="ECO:0000313" key="3">
    <source>
        <dbReference type="Proteomes" id="UP000226592"/>
    </source>
</evidence>
<reference evidence="3" key="1">
    <citation type="submission" date="2017-09" db="EMBL/GenBank/DDBJ databases">
        <title>The Reconstruction of 2,631 Draft Metagenome-Assembled Genomes from the Global Oceans.</title>
        <authorList>
            <person name="Tully B.J."/>
            <person name="Graham E.D."/>
            <person name="Heidelberg J.F."/>
        </authorList>
    </citation>
    <scope>NUCLEOTIDE SEQUENCE [LARGE SCALE GENOMIC DNA]</scope>
</reference>
<dbReference type="SUPFAM" id="SSF53383">
    <property type="entry name" value="PLP-dependent transferases"/>
    <property type="match status" value="1"/>
</dbReference>
<keyword evidence="1" id="KW-0663">Pyridoxal phosphate</keyword>
<dbReference type="GO" id="GO:0000271">
    <property type="term" value="P:polysaccharide biosynthetic process"/>
    <property type="evidence" value="ECO:0007669"/>
    <property type="project" value="TreeGrafter"/>
</dbReference>
<feature type="non-terminal residue" evidence="2">
    <location>
        <position position="182"/>
    </location>
</feature>
<dbReference type="Proteomes" id="UP000226592">
    <property type="component" value="Unassembled WGS sequence"/>
</dbReference>
<dbReference type="PANTHER" id="PTHR30244">
    <property type="entry name" value="TRANSAMINASE"/>
    <property type="match status" value="1"/>
</dbReference>
<protein>
    <recommendedName>
        <fullName evidence="4">Erythromycin biosynthesis sensory transduction protein eryC1</fullName>
    </recommendedName>
</protein>
<evidence type="ECO:0000256" key="1">
    <source>
        <dbReference type="ARBA" id="ARBA00022898"/>
    </source>
</evidence>
<dbReference type="AlphaFoldDB" id="A0A2D6LZZ7"/>
<name>A0A2D6LZZ7_9ARCH</name>
<comment type="caution">
    <text evidence="2">The sequence shown here is derived from an EMBL/GenBank/DDBJ whole genome shotgun (WGS) entry which is preliminary data.</text>
</comment>
<gene>
    <name evidence="2" type="ORF">CL943_00380</name>
</gene>
<sequence length="182" mass="19328">MSETKIPPIDLVGQYNSMKQEIDNAVKGVLDSGHFVLGPNVSAFEEEFASYCDTKFSVGVASGTEAIFLTLKALGAGPGDEVITCSNSFVSTALSVSHTGAKPVFVDVVEKNFNMDPTKLEEKITDKTKAIMPIHLFGQCGPMDEINEVAQKHSLPVVEDACQAHGALHKNKKAGSLGTVAC</sequence>